<evidence type="ECO:0000313" key="13">
    <source>
        <dbReference type="Proteomes" id="UP000613011"/>
    </source>
</evidence>
<evidence type="ECO:0000256" key="2">
    <source>
        <dbReference type="ARBA" id="ARBA00036535"/>
    </source>
</evidence>
<dbReference type="RefSeq" id="WP_201685304.1">
    <property type="nucleotide sequence ID" value="NZ_JAEQNA010000007.1"/>
</dbReference>
<dbReference type="GO" id="GO:0003723">
    <property type="term" value="F:RNA binding"/>
    <property type="evidence" value="ECO:0007669"/>
    <property type="project" value="UniProtKB-KW"/>
</dbReference>
<dbReference type="Proteomes" id="UP000613011">
    <property type="component" value="Unassembled WGS sequence"/>
</dbReference>
<name>A0A936ZJV1_9BURK</name>
<dbReference type="SUPFAM" id="SSF55120">
    <property type="entry name" value="Pseudouridine synthase"/>
    <property type="match status" value="1"/>
</dbReference>
<evidence type="ECO:0000256" key="3">
    <source>
        <dbReference type="ARBA" id="ARBA00038922"/>
    </source>
</evidence>
<dbReference type="InterPro" id="IPR036986">
    <property type="entry name" value="S4_RNA-bd_sf"/>
</dbReference>
<evidence type="ECO:0000256" key="5">
    <source>
        <dbReference type="ARBA" id="ARBA00041420"/>
    </source>
</evidence>
<dbReference type="PANTHER" id="PTHR47683">
    <property type="entry name" value="PSEUDOURIDINE SYNTHASE FAMILY PROTEIN-RELATED"/>
    <property type="match status" value="1"/>
</dbReference>
<organism evidence="12 13">
    <name type="scientific">Ramlibacter aurantiacus</name>
    <dbReference type="NCBI Taxonomy" id="2801330"/>
    <lineage>
        <taxon>Bacteria</taxon>
        <taxon>Pseudomonadati</taxon>
        <taxon>Pseudomonadota</taxon>
        <taxon>Betaproteobacteria</taxon>
        <taxon>Burkholderiales</taxon>
        <taxon>Comamonadaceae</taxon>
        <taxon>Ramlibacter</taxon>
    </lineage>
</organism>
<dbReference type="CDD" id="cd00165">
    <property type="entry name" value="S4"/>
    <property type="match status" value="1"/>
</dbReference>
<dbReference type="InterPro" id="IPR020103">
    <property type="entry name" value="PsdUridine_synth_cat_dom_sf"/>
</dbReference>
<dbReference type="PANTHER" id="PTHR47683:SF2">
    <property type="entry name" value="RNA-BINDING S4 DOMAIN-CONTAINING PROTEIN"/>
    <property type="match status" value="1"/>
</dbReference>
<keyword evidence="13" id="KW-1185">Reference proteome</keyword>
<evidence type="ECO:0000259" key="11">
    <source>
        <dbReference type="SMART" id="SM00363"/>
    </source>
</evidence>
<sequence length="233" mass="25507">MTEEAVRLSKRVAALVPCSRADAERYIEGGWVRVDGVITDQPQERVRPGQAVSLDAGASLLALAPLTLLLHQPAGADPVLPPPEQRWASDSGPRVTPSQLRQLQPLMPLPPGAGGLAVYSQDRRVLRKLTQDANFVEQELLVDVTGHLAEGGLARLSHGLVLRGQPLPPIRASWQSEQRLRLAIKGLDPVHVGWMCAQVGLQLVQLRRLRLGRVPLAGLPQGQWRTLLPHERF</sequence>
<dbReference type="PROSITE" id="PS50889">
    <property type="entry name" value="S4"/>
    <property type="match status" value="1"/>
</dbReference>
<dbReference type="Gene3D" id="3.30.2350.10">
    <property type="entry name" value="Pseudouridine synthase"/>
    <property type="match status" value="1"/>
</dbReference>
<evidence type="ECO:0000256" key="6">
    <source>
        <dbReference type="ARBA" id="ARBA00041697"/>
    </source>
</evidence>
<gene>
    <name evidence="12" type="ORF">JI739_17930</name>
</gene>
<feature type="domain" description="RNA-binding S4" evidence="11">
    <location>
        <begin position="6"/>
        <end position="67"/>
    </location>
</feature>
<dbReference type="AlphaFoldDB" id="A0A936ZJV1"/>
<evidence type="ECO:0000256" key="9">
    <source>
        <dbReference type="ARBA" id="ARBA00043147"/>
    </source>
</evidence>
<evidence type="ECO:0000256" key="8">
    <source>
        <dbReference type="ARBA" id="ARBA00042890"/>
    </source>
</evidence>
<protein>
    <recommendedName>
        <fullName evidence="4">Dual-specificity RNA pseudouridine synthase RluF</fullName>
        <ecNumber evidence="3">5.4.99.21</ecNumber>
    </recommendedName>
    <alternativeName>
        <fullName evidence="6">23S rRNA pseudouridine(2604) synthase</fullName>
    </alternativeName>
    <alternativeName>
        <fullName evidence="8">Ribosomal large subunit pseudouridine synthase F</fullName>
    </alternativeName>
    <alternativeName>
        <fullName evidence="7">rRNA pseudouridylate synthase F</fullName>
    </alternativeName>
    <alternativeName>
        <fullName evidence="9">rRNA-uridine isomerase F</fullName>
    </alternativeName>
    <alternativeName>
        <fullName evidence="5">tRNA(Tyr) pseudouridine(35) synthase</fullName>
    </alternativeName>
</protein>
<dbReference type="Gene3D" id="3.10.290.10">
    <property type="entry name" value="RNA-binding S4 domain"/>
    <property type="match status" value="1"/>
</dbReference>
<evidence type="ECO:0000256" key="1">
    <source>
        <dbReference type="ARBA" id="ARBA00036390"/>
    </source>
</evidence>
<proteinExistence type="predicted"/>
<dbReference type="InterPro" id="IPR050343">
    <property type="entry name" value="RsuA_PseudoU_synthase"/>
</dbReference>
<dbReference type="GO" id="GO:0001522">
    <property type="term" value="P:pseudouridine synthesis"/>
    <property type="evidence" value="ECO:0007669"/>
    <property type="project" value="InterPro"/>
</dbReference>
<evidence type="ECO:0000256" key="10">
    <source>
        <dbReference type="PROSITE-ProRule" id="PRU00182"/>
    </source>
</evidence>
<dbReference type="GO" id="GO:0160138">
    <property type="term" value="F:23S rRNA pseudouridine(2604) synthase activity"/>
    <property type="evidence" value="ECO:0007669"/>
    <property type="project" value="UniProtKB-EC"/>
</dbReference>
<evidence type="ECO:0000256" key="7">
    <source>
        <dbReference type="ARBA" id="ARBA00042843"/>
    </source>
</evidence>
<evidence type="ECO:0000256" key="4">
    <source>
        <dbReference type="ARBA" id="ARBA00039989"/>
    </source>
</evidence>
<dbReference type="GO" id="GO:0006396">
    <property type="term" value="P:RNA processing"/>
    <property type="evidence" value="ECO:0007669"/>
    <property type="project" value="UniProtKB-ARBA"/>
</dbReference>
<reference evidence="12" key="1">
    <citation type="submission" date="2021-01" db="EMBL/GenBank/DDBJ databases">
        <title>Ramlibacter sp. strain AW1 16S ribosomal RNA gene Genome sequencing and assembly.</title>
        <authorList>
            <person name="Kang M."/>
        </authorList>
    </citation>
    <scope>NUCLEOTIDE SEQUENCE</scope>
    <source>
        <strain evidence="12">AW1</strain>
    </source>
</reference>
<dbReference type="SUPFAM" id="SSF55174">
    <property type="entry name" value="Alpha-L RNA-binding motif"/>
    <property type="match status" value="1"/>
</dbReference>
<comment type="caution">
    <text evidence="12">The sequence shown here is derived from an EMBL/GenBank/DDBJ whole genome shotgun (WGS) entry which is preliminary data.</text>
</comment>
<dbReference type="EMBL" id="JAEQNA010000007">
    <property type="protein sequence ID" value="MBL0422232.1"/>
    <property type="molecule type" value="Genomic_DNA"/>
</dbReference>
<dbReference type="Pfam" id="PF01479">
    <property type="entry name" value="S4"/>
    <property type="match status" value="1"/>
</dbReference>
<accession>A0A936ZJV1</accession>
<dbReference type="SMART" id="SM00363">
    <property type="entry name" value="S4"/>
    <property type="match status" value="1"/>
</dbReference>
<keyword evidence="10" id="KW-0694">RNA-binding</keyword>
<dbReference type="InterPro" id="IPR002942">
    <property type="entry name" value="S4_RNA-bd"/>
</dbReference>
<dbReference type="EC" id="5.4.99.21" evidence="3"/>
<evidence type="ECO:0000313" key="12">
    <source>
        <dbReference type="EMBL" id="MBL0422232.1"/>
    </source>
</evidence>
<comment type="catalytic activity">
    <reaction evidence="2">
        <text>uridine(2604) in 23S rRNA = pseudouridine(2604) in 23S rRNA</text>
        <dbReference type="Rhea" id="RHEA:38875"/>
        <dbReference type="Rhea" id="RHEA-COMP:10093"/>
        <dbReference type="Rhea" id="RHEA-COMP:10094"/>
        <dbReference type="ChEBI" id="CHEBI:65314"/>
        <dbReference type="ChEBI" id="CHEBI:65315"/>
        <dbReference type="EC" id="5.4.99.21"/>
    </reaction>
</comment>
<comment type="catalytic activity">
    <reaction evidence="1">
        <text>uridine(35) in tRNA(Tyr) = pseudouridine(35) in tRNA(Tyr)</text>
        <dbReference type="Rhea" id="RHEA:60556"/>
        <dbReference type="Rhea" id="RHEA-COMP:15607"/>
        <dbReference type="Rhea" id="RHEA-COMP:15608"/>
        <dbReference type="ChEBI" id="CHEBI:65314"/>
        <dbReference type="ChEBI" id="CHEBI:65315"/>
    </reaction>
</comment>